<dbReference type="AlphaFoldDB" id="A0A239EY77"/>
<proteinExistence type="predicted"/>
<dbReference type="OrthoDB" id="6169516at2"/>
<feature type="transmembrane region" description="Helical" evidence="1">
    <location>
        <begin position="20"/>
        <end position="41"/>
    </location>
</feature>
<evidence type="ECO:0008006" key="4">
    <source>
        <dbReference type="Google" id="ProtNLM"/>
    </source>
</evidence>
<keyword evidence="1" id="KW-0812">Transmembrane</keyword>
<feature type="transmembrane region" description="Helical" evidence="1">
    <location>
        <begin position="140"/>
        <end position="160"/>
    </location>
</feature>
<keyword evidence="1" id="KW-1133">Transmembrane helix</keyword>
<keyword evidence="1" id="KW-0472">Membrane</keyword>
<dbReference type="RefSeq" id="WP_089398584.1">
    <property type="nucleotide sequence ID" value="NZ_FZOT01000003.1"/>
</dbReference>
<organism evidence="2 3">
    <name type="scientific">Noviherbaspirillum humi</name>
    <dbReference type="NCBI Taxonomy" id="1688639"/>
    <lineage>
        <taxon>Bacteria</taxon>
        <taxon>Pseudomonadati</taxon>
        <taxon>Pseudomonadota</taxon>
        <taxon>Betaproteobacteria</taxon>
        <taxon>Burkholderiales</taxon>
        <taxon>Oxalobacteraceae</taxon>
        <taxon>Noviherbaspirillum</taxon>
    </lineage>
</organism>
<keyword evidence="3" id="KW-1185">Reference proteome</keyword>
<feature type="transmembrane region" description="Helical" evidence="1">
    <location>
        <begin position="106"/>
        <end position="128"/>
    </location>
</feature>
<evidence type="ECO:0000313" key="3">
    <source>
        <dbReference type="Proteomes" id="UP000198284"/>
    </source>
</evidence>
<evidence type="ECO:0000313" key="2">
    <source>
        <dbReference type="EMBL" id="SNS49401.1"/>
    </source>
</evidence>
<dbReference type="Proteomes" id="UP000198284">
    <property type="component" value="Unassembled WGS sequence"/>
</dbReference>
<feature type="transmembrane region" description="Helical" evidence="1">
    <location>
        <begin position="73"/>
        <end position="99"/>
    </location>
</feature>
<sequence length="170" mass="18599">MEHHLKLYRWSPTGLDWPAAIVAGLVGGATLMVMELLWLATSATDSPWAISDMIAAIVLGPDVLHAAGFDWRIAATALITHYALGILFALVLAALFLALHLHENPSLMLLAGAVFGALLYGFNFYVMVRAFPWFAELRSGTAFIAHIIFGMVTGAMYLYLQQHSRLRSIA</sequence>
<evidence type="ECO:0000256" key="1">
    <source>
        <dbReference type="SAM" id="Phobius"/>
    </source>
</evidence>
<name>A0A239EY77_9BURK</name>
<dbReference type="EMBL" id="FZOT01000003">
    <property type="protein sequence ID" value="SNS49401.1"/>
    <property type="molecule type" value="Genomic_DNA"/>
</dbReference>
<protein>
    <recommendedName>
        <fullName evidence="4">Sodium:proline symporter</fullName>
    </recommendedName>
</protein>
<accession>A0A239EY77</accession>
<reference evidence="2 3" key="1">
    <citation type="submission" date="2017-06" db="EMBL/GenBank/DDBJ databases">
        <authorList>
            <person name="Kim H.J."/>
            <person name="Triplett B.A."/>
        </authorList>
    </citation>
    <scope>NUCLEOTIDE SEQUENCE [LARGE SCALE GENOMIC DNA]</scope>
    <source>
        <strain evidence="2 3">U15</strain>
    </source>
</reference>
<gene>
    <name evidence="2" type="ORF">SAMN06265795_10370</name>
</gene>